<dbReference type="SUPFAM" id="SSF49265">
    <property type="entry name" value="Fibronectin type III"/>
    <property type="match status" value="1"/>
</dbReference>
<protein>
    <recommendedName>
        <fullName evidence="3">Fibronectin type-III domain-containing protein</fullName>
    </recommendedName>
</protein>
<dbReference type="PANTHER" id="PTHR46957:SF3">
    <property type="entry name" value="CYTOKINE RECEPTOR"/>
    <property type="match status" value="1"/>
</dbReference>
<dbReference type="GO" id="GO:0016020">
    <property type="term" value="C:membrane"/>
    <property type="evidence" value="ECO:0007669"/>
    <property type="project" value="UniProtKB-SubCell"/>
</dbReference>
<dbReference type="InterPro" id="IPR013783">
    <property type="entry name" value="Ig-like_fold"/>
</dbReference>
<dbReference type="CDD" id="cd00063">
    <property type="entry name" value="FN3"/>
    <property type="match status" value="1"/>
</dbReference>
<dbReference type="Pfam" id="PF00041">
    <property type="entry name" value="fn3"/>
    <property type="match status" value="1"/>
</dbReference>
<evidence type="ECO:0000313" key="5">
    <source>
        <dbReference type="Proteomes" id="UP000230758"/>
    </source>
</evidence>
<evidence type="ECO:0000256" key="1">
    <source>
        <dbReference type="SAM" id="Phobius"/>
    </source>
</evidence>
<dbReference type="Gene3D" id="2.60.40.10">
    <property type="entry name" value="Immunoglobulins"/>
    <property type="match status" value="2"/>
</dbReference>
<comment type="caution">
    <text evidence="4">The sequence shown here is derived from an EMBL/GenBank/DDBJ whole genome shotgun (WGS) entry which is preliminary data.</text>
</comment>
<keyword evidence="2" id="KW-0732">Signal</keyword>
<dbReference type="PROSITE" id="PS50853">
    <property type="entry name" value="FN3"/>
    <property type="match status" value="1"/>
</dbReference>
<dbReference type="InterPro" id="IPR036116">
    <property type="entry name" value="FN3_sf"/>
</dbReference>
<feature type="transmembrane region" description="Helical" evidence="1">
    <location>
        <begin position="535"/>
        <end position="553"/>
    </location>
</feature>
<dbReference type="EMBL" id="PFXF01000003">
    <property type="protein sequence ID" value="PJA33204.1"/>
    <property type="molecule type" value="Genomic_DNA"/>
</dbReference>
<reference evidence="5" key="1">
    <citation type="submission" date="2017-09" db="EMBL/GenBank/DDBJ databases">
        <title>Depth-based differentiation of microbial function through sediment-hosted aquifers and enrichment of novel symbionts in the deep terrestrial subsurface.</title>
        <authorList>
            <person name="Probst A.J."/>
            <person name="Ladd B."/>
            <person name="Jarett J.K."/>
            <person name="Geller-Mcgrath D.E."/>
            <person name="Sieber C.M.K."/>
            <person name="Emerson J.B."/>
            <person name="Anantharaman K."/>
            <person name="Thomas B.C."/>
            <person name="Malmstrom R."/>
            <person name="Stieglmeier M."/>
            <person name="Klingl A."/>
            <person name="Woyke T."/>
            <person name="Ryan C.M."/>
            <person name="Banfield J.F."/>
        </authorList>
    </citation>
    <scope>NUCLEOTIDE SEQUENCE [LARGE SCALE GENOMIC DNA]</scope>
</reference>
<name>A0A2M7WT87_9BACT</name>
<proteinExistence type="predicted"/>
<dbReference type="PANTHER" id="PTHR46957">
    <property type="entry name" value="CYTOKINE RECEPTOR"/>
    <property type="match status" value="1"/>
</dbReference>
<sequence>MRTKRTKFFLTLGSLASSLSLLVPTSLVLAQEAMSSNTYAIQSDSINFAGLLSESASYSLEDTSGEIATGNIASTNFAGEIGYQAMLLLVSGDTTPPSQPPSISSTPLTSTRVEVTWGESSDNVAVTRYYIYRDGARVADVGVFPRSFTDTGLTPDTLYSYNVSAVDDALNESLRSATTTARTLSSPQTPSGSTSPLLYNFSIIPTDTLALIKFDTTVAVKVSISWGTDTNYDSGTLSLDTLSSNHSFLLSGLSPARTYFLKINLTRQDGYVVTYEDIVFSTLQLPNVLTLPNVTDFQAVANDKDISLSWVLPNDPSIVGVKVLRSKEFYPSSVSDGELIFDGIGTGYRDVAVEKGIRYYYTIFTRDLSNNFSSGAVADVYILLPGEVFEPVFPLENIEIVGNVDPIIAALKLDDFLFIQDGKIISVGLNQVRIDGDKNFTVALQAYRVPQILKTIAVTLATQGENPKYFTFILKINKDGTRYEAVVAPLGVTRTYVLKITVIDFKNRGLKKLEGLVIVSSQMALDALNMEDKKALVYGVGFILVIILLVVFLKSRRGKYLPDKNHE</sequence>
<keyword evidence="1" id="KW-0812">Transmembrane</keyword>
<keyword evidence="1" id="KW-1133">Transmembrane helix</keyword>
<feature type="domain" description="Fibronectin type-III" evidence="3">
    <location>
        <begin position="97"/>
        <end position="186"/>
    </location>
</feature>
<evidence type="ECO:0000313" key="4">
    <source>
        <dbReference type="EMBL" id="PJA33204.1"/>
    </source>
</evidence>
<dbReference type="AlphaFoldDB" id="A0A2M7WT87"/>
<evidence type="ECO:0000259" key="3">
    <source>
        <dbReference type="PROSITE" id="PS50853"/>
    </source>
</evidence>
<organism evidence="4 5">
    <name type="scientific">Candidatus Zambryskibacteria bacterium CG_4_9_14_3_um_filter_42_15</name>
    <dbReference type="NCBI Taxonomy" id="1975112"/>
    <lineage>
        <taxon>Bacteria</taxon>
        <taxon>Candidatus Zambryskiibacteriota</taxon>
    </lineage>
</organism>
<dbReference type="InterPro" id="IPR003961">
    <property type="entry name" value="FN3_dom"/>
</dbReference>
<keyword evidence="1" id="KW-0472">Membrane</keyword>
<dbReference type="SMART" id="SM00060">
    <property type="entry name" value="FN3"/>
    <property type="match status" value="2"/>
</dbReference>
<evidence type="ECO:0000256" key="2">
    <source>
        <dbReference type="SAM" id="SignalP"/>
    </source>
</evidence>
<dbReference type="Proteomes" id="UP000230758">
    <property type="component" value="Unassembled WGS sequence"/>
</dbReference>
<feature type="signal peptide" evidence="2">
    <location>
        <begin position="1"/>
        <end position="30"/>
    </location>
</feature>
<gene>
    <name evidence="4" type="ORF">CO185_00130</name>
</gene>
<accession>A0A2M7WT87</accession>
<feature type="chain" id="PRO_5014921934" description="Fibronectin type-III domain-containing protein" evidence="2">
    <location>
        <begin position="31"/>
        <end position="567"/>
    </location>
</feature>
<dbReference type="InterPro" id="IPR050713">
    <property type="entry name" value="RTP_Phos/Ushers"/>
</dbReference>